<keyword evidence="1" id="KW-1133">Transmembrane helix</keyword>
<protein>
    <submittedName>
        <fullName evidence="2">Uncharacterized protein</fullName>
    </submittedName>
</protein>
<name>E6XGY2_SHEP2</name>
<keyword evidence="1" id="KW-0812">Transmembrane</keyword>
<gene>
    <name evidence="2" type="ordered locus">Sput200_3889</name>
</gene>
<keyword evidence="1" id="KW-0472">Membrane</keyword>
<reference evidence="2 3" key="1">
    <citation type="submission" date="2011-01" db="EMBL/GenBank/DDBJ databases">
        <title>Complete sequence of Shewanella putrefaciens 200.</title>
        <authorList>
            <consortium name="US DOE Joint Genome Institute"/>
            <person name="Lucas S."/>
            <person name="Copeland A."/>
            <person name="Lapidus A."/>
            <person name="Cheng J.-F."/>
            <person name="Bruce D."/>
            <person name="Goodwin L."/>
            <person name="Pitluck S."/>
            <person name="Munk A.C."/>
            <person name="Detter J.C."/>
            <person name="Han C."/>
            <person name="Tapia R."/>
            <person name="Land M."/>
            <person name="Hauser L."/>
            <person name="Chang Y.-J."/>
            <person name="Jeffries C."/>
            <person name="Kyrpides N."/>
            <person name="Ivanova N."/>
            <person name="Mikhailova N."/>
            <person name="Kolker E."/>
            <person name="Lawrence C."/>
            <person name="McCue L.A."/>
            <person name="DiChristina T."/>
            <person name="Nealson K."/>
            <person name="Fredrickson J.K."/>
            <person name="Woyke T."/>
        </authorList>
    </citation>
    <scope>NUCLEOTIDE SEQUENCE [LARGE SCALE GENOMIC DNA]</scope>
    <source>
        <strain evidence="2 3">200</strain>
    </source>
</reference>
<feature type="transmembrane region" description="Helical" evidence="1">
    <location>
        <begin position="20"/>
        <end position="43"/>
    </location>
</feature>
<dbReference type="HOGENOM" id="CLU_3029919_0_0_6"/>
<evidence type="ECO:0000256" key="1">
    <source>
        <dbReference type="SAM" id="Phobius"/>
    </source>
</evidence>
<accession>E6XGY2</accession>
<evidence type="ECO:0000313" key="2">
    <source>
        <dbReference type="EMBL" id="ADV56255.1"/>
    </source>
</evidence>
<proteinExistence type="predicted"/>
<dbReference type="PATRIC" id="fig|399804.5.peg.3995"/>
<evidence type="ECO:0000313" key="3">
    <source>
        <dbReference type="Proteomes" id="UP000008209"/>
    </source>
</evidence>
<dbReference type="Proteomes" id="UP000008209">
    <property type="component" value="Chromosome"/>
</dbReference>
<dbReference type="KEGG" id="shp:Sput200_3889"/>
<dbReference type="AlphaFoldDB" id="E6XGY2"/>
<organism evidence="2 3">
    <name type="scientific">Shewanella putrefaciens (strain 200)</name>
    <dbReference type="NCBI Taxonomy" id="399804"/>
    <lineage>
        <taxon>Bacteria</taxon>
        <taxon>Pseudomonadati</taxon>
        <taxon>Pseudomonadota</taxon>
        <taxon>Gammaproteobacteria</taxon>
        <taxon>Alteromonadales</taxon>
        <taxon>Shewanellaceae</taxon>
        <taxon>Shewanella</taxon>
    </lineage>
</organism>
<sequence>MSNPLDIFVFNLFSTLATYLMFGLFTVGASLIIFKVAYFNIVLSAYKSFLSSTNN</sequence>
<dbReference type="EMBL" id="CP002457">
    <property type="protein sequence ID" value="ADV56255.1"/>
    <property type="molecule type" value="Genomic_DNA"/>
</dbReference>